<feature type="transmembrane region" description="Helical" evidence="6">
    <location>
        <begin position="168"/>
        <end position="191"/>
    </location>
</feature>
<feature type="transmembrane region" description="Helical" evidence="6">
    <location>
        <begin position="353"/>
        <end position="374"/>
    </location>
</feature>
<evidence type="ECO:0008006" key="9">
    <source>
        <dbReference type="Google" id="ProtNLM"/>
    </source>
</evidence>
<dbReference type="RefSeq" id="WP_182719279.1">
    <property type="nucleotide sequence ID" value="NZ_JBJDOT010000004.1"/>
</dbReference>
<evidence type="ECO:0000256" key="1">
    <source>
        <dbReference type="ARBA" id="ARBA00004651"/>
    </source>
</evidence>
<dbReference type="PANTHER" id="PTHR30250:SF11">
    <property type="entry name" value="O-ANTIGEN TRANSPORTER-RELATED"/>
    <property type="match status" value="1"/>
</dbReference>
<evidence type="ECO:0000256" key="4">
    <source>
        <dbReference type="ARBA" id="ARBA00022989"/>
    </source>
</evidence>
<dbReference type="EMBL" id="JBJDOT010000004">
    <property type="protein sequence ID" value="MFK3863062.1"/>
    <property type="molecule type" value="Genomic_DNA"/>
</dbReference>
<feature type="transmembrane region" description="Helical" evidence="6">
    <location>
        <begin position="5"/>
        <end position="26"/>
    </location>
</feature>
<comment type="subcellular location">
    <subcellularLocation>
        <location evidence="1">Cell membrane</location>
        <topology evidence="1">Multi-pass membrane protein</topology>
    </subcellularLocation>
</comment>
<feature type="transmembrane region" description="Helical" evidence="6">
    <location>
        <begin position="143"/>
        <end position="162"/>
    </location>
</feature>
<dbReference type="PANTHER" id="PTHR30250">
    <property type="entry name" value="PST FAMILY PREDICTED COLANIC ACID TRANSPORTER"/>
    <property type="match status" value="1"/>
</dbReference>
<keyword evidence="8" id="KW-1185">Reference proteome</keyword>
<name>A0ABW8KTH0_9GAMM</name>
<evidence type="ECO:0000256" key="6">
    <source>
        <dbReference type="SAM" id="Phobius"/>
    </source>
</evidence>
<feature type="transmembrane region" description="Helical" evidence="6">
    <location>
        <begin position="78"/>
        <end position="100"/>
    </location>
</feature>
<feature type="transmembrane region" description="Helical" evidence="6">
    <location>
        <begin position="250"/>
        <end position="273"/>
    </location>
</feature>
<feature type="transmembrane region" description="Helical" evidence="6">
    <location>
        <begin position="285"/>
        <end position="305"/>
    </location>
</feature>
<accession>A0ABW8KTH0</accession>
<dbReference type="InterPro" id="IPR050833">
    <property type="entry name" value="Poly_Biosynth_Transport"/>
</dbReference>
<comment type="caution">
    <text evidence="7">The sequence shown here is derived from an EMBL/GenBank/DDBJ whole genome shotgun (WGS) entry which is preliminary data.</text>
</comment>
<feature type="transmembrane region" description="Helical" evidence="6">
    <location>
        <begin position="38"/>
        <end position="58"/>
    </location>
</feature>
<proteinExistence type="predicted"/>
<evidence type="ECO:0000256" key="3">
    <source>
        <dbReference type="ARBA" id="ARBA00022692"/>
    </source>
</evidence>
<feature type="transmembrane region" description="Helical" evidence="6">
    <location>
        <begin position="112"/>
        <end position="131"/>
    </location>
</feature>
<keyword evidence="2" id="KW-1003">Cell membrane</keyword>
<gene>
    <name evidence="7" type="ORF">ACI2JU_04140</name>
</gene>
<sequence length="412" mass="45672">MNLNVVYSVGYGVVSRGSLLLINFIAVKLLTGSEFGEFSYLLSIVSSLATFVAFGCSVTTNTVFSKYSDDVNLKSKTLCASISFTFLLVLGLFLLTLPYLKSELVGISSDNSFFILFVALMVLIGFSGVYEGALYGSSKYKTLFFYSIATFVIFLPLAIYLIDAYGVIGGLLAVAVFRLLFNAFGTYELFFKSKLEVSWRFFFYIDKSIFKIFKSLSAPSILGAMMVAPAITITLGLLNEFNSSKEEIAYFSWVYQVYLVAIFIPSSLSGYYISTLSKKGGNVKVMDIMAANLIFSVVVVAFLFICKSLILKLAGEEYFISAGEIFNYLIPCVILYSLNAAFGSYWPANNKAWFGFALNFLWAITVLTLSYLLIPLNNGVGIALALNVAYALLLLVQLILWFYLEKYQQTSD</sequence>
<organism evidence="7 8">
    <name type="scientific">Pseudoalteromonas rhizosphaerae</name>
    <dbReference type="NCBI Taxonomy" id="2518973"/>
    <lineage>
        <taxon>Bacteria</taxon>
        <taxon>Pseudomonadati</taxon>
        <taxon>Pseudomonadota</taxon>
        <taxon>Gammaproteobacteria</taxon>
        <taxon>Alteromonadales</taxon>
        <taxon>Pseudoalteromonadaceae</taxon>
        <taxon>Pseudoalteromonas</taxon>
    </lineage>
</organism>
<evidence type="ECO:0000256" key="2">
    <source>
        <dbReference type="ARBA" id="ARBA00022475"/>
    </source>
</evidence>
<reference evidence="7 8" key="1">
    <citation type="submission" date="2024-11" db="EMBL/GenBank/DDBJ databases">
        <title>The Natural Products Discovery Center: Release of the First 8490 Sequenced Strains for Exploring Actinobacteria Biosynthetic Diversity.</title>
        <authorList>
            <person name="Kalkreuter E."/>
            <person name="Kautsar S.A."/>
            <person name="Yang D."/>
            <person name="Bader C.D."/>
            <person name="Teijaro C.N."/>
            <person name="Fluegel L."/>
            <person name="Davis C.M."/>
            <person name="Simpson J.R."/>
            <person name="Lauterbach L."/>
            <person name="Steele A.D."/>
            <person name="Gui C."/>
            <person name="Meng S."/>
            <person name="Li G."/>
            <person name="Viehrig K."/>
            <person name="Ye F."/>
            <person name="Su P."/>
            <person name="Kiefer A.F."/>
            <person name="Nichols A."/>
            <person name="Cepeda A.J."/>
            <person name="Yan W."/>
            <person name="Fan B."/>
            <person name="Jiang Y."/>
            <person name="Adhikari A."/>
            <person name="Zheng C.-J."/>
            <person name="Schuster L."/>
            <person name="Cowan T.M."/>
            <person name="Smanski M.J."/>
            <person name="Chevrette M.G."/>
            <person name="De Carvalho L.P.S."/>
            <person name="Shen B."/>
        </authorList>
    </citation>
    <scope>NUCLEOTIDE SEQUENCE [LARGE SCALE GENOMIC DNA]</scope>
    <source>
        <strain evidence="7 8">NPDC078403</strain>
    </source>
</reference>
<evidence type="ECO:0000256" key="5">
    <source>
        <dbReference type="ARBA" id="ARBA00023136"/>
    </source>
</evidence>
<keyword evidence="4 6" id="KW-1133">Transmembrane helix</keyword>
<feature type="transmembrane region" description="Helical" evidence="6">
    <location>
        <begin position="380"/>
        <end position="404"/>
    </location>
</feature>
<feature type="transmembrane region" description="Helical" evidence="6">
    <location>
        <begin position="212"/>
        <end position="238"/>
    </location>
</feature>
<dbReference type="Proteomes" id="UP001620262">
    <property type="component" value="Unassembled WGS sequence"/>
</dbReference>
<feature type="transmembrane region" description="Helical" evidence="6">
    <location>
        <begin position="325"/>
        <end position="346"/>
    </location>
</feature>
<keyword evidence="5 6" id="KW-0472">Membrane</keyword>
<evidence type="ECO:0000313" key="7">
    <source>
        <dbReference type="EMBL" id="MFK3863062.1"/>
    </source>
</evidence>
<protein>
    <recommendedName>
        <fullName evidence="9">Polysaccharide biosynthesis protein C-terminal domain-containing protein</fullName>
    </recommendedName>
</protein>
<keyword evidence="3 6" id="KW-0812">Transmembrane</keyword>
<evidence type="ECO:0000313" key="8">
    <source>
        <dbReference type="Proteomes" id="UP001620262"/>
    </source>
</evidence>